<evidence type="ECO:0000313" key="1">
    <source>
        <dbReference type="EMBL" id="KAJ1162394.1"/>
    </source>
</evidence>
<sequence length="110" mass="11988">MRFSLFNSGLFRILKAHISNLGLSMREKLPTHASVLLAQSLQGSSGNCESPPLPSLAKQQFRVQVPLLPPYVGTQKKIPHYFLGRHSASVALDTPSQILRAHMVAPTGSN</sequence>
<dbReference type="EMBL" id="JANPWB010000008">
    <property type="protein sequence ID" value="KAJ1162394.1"/>
    <property type="molecule type" value="Genomic_DNA"/>
</dbReference>
<gene>
    <name evidence="1" type="ORF">NDU88_002862</name>
</gene>
<comment type="caution">
    <text evidence="1">The sequence shown here is derived from an EMBL/GenBank/DDBJ whole genome shotgun (WGS) entry which is preliminary data.</text>
</comment>
<name>A0AAV7SF62_PLEWA</name>
<evidence type="ECO:0000313" key="2">
    <source>
        <dbReference type="Proteomes" id="UP001066276"/>
    </source>
</evidence>
<keyword evidence="2" id="KW-1185">Reference proteome</keyword>
<reference evidence="1" key="1">
    <citation type="journal article" date="2022" name="bioRxiv">
        <title>Sequencing and chromosome-scale assembly of the giantPleurodeles waltlgenome.</title>
        <authorList>
            <person name="Brown T."/>
            <person name="Elewa A."/>
            <person name="Iarovenko S."/>
            <person name="Subramanian E."/>
            <person name="Araus A.J."/>
            <person name="Petzold A."/>
            <person name="Susuki M."/>
            <person name="Suzuki K.-i.T."/>
            <person name="Hayashi T."/>
            <person name="Toyoda A."/>
            <person name="Oliveira C."/>
            <person name="Osipova E."/>
            <person name="Leigh N.D."/>
            <person name="Simon A."/>
            <person name="Yun M.H."/>
        </authorList>
    </citation>
    <scope>NUCLEOTIDE SEQUENCE</scope>
    <source>
        <strain evidence="1">20211129_DDA</strain>
        <tissue evidence="1">Liver</tissue>
    </source>
</reference>
<organism evidence="1 2">
    <name type="scientific">Pleurodeles waltl</name>
    <name type="common">Iberian ribbed newt</name>
    <dbReference type="NCBI Taxonomy" id="8319"/>
    <lineage>
        <taxon>Eukaryota</taxon>
        <taxon>Metazoa</taxon>
        <taxon>Chordata</taxon>
        <taxon>Craniata</taxon>
        <taxon>Vertebrata</taxon>
        <taxon>Euteleostomi</taxon>
        <taxon>Amphibia</taxon>
        <taxon>Batrachia</taxon>
        <taxon>Caudata</taxon>
        <taxon>Salamandroidea</taxon>
        <taxon>Salamandridae</taxon>
        <taxon>Pleurodelinae</taxon>
        <taxon>Pleurodeles</taxon>
    </lineage>
</organism>
<dbReference type="AlphaFoldDB" id="A0AAV7SF62"/>
<protein>
    <submittedName>
        <fullName evidence="1">Uncharacterized protein</fullName>
    </submittedName>
</protein>
<proteinExistence type="predicted"/>
<accession>A0AAV7SF62</accession>
<dbReference type="Proteomes" id="UP001066276">
    <property type="component" value="Chromosome 4_2"/>
</dbReference>